<reference evidence="2 3" key="1">
    <citation type="journal article" date="2013" name="Genome Biol. Evol.">
        <title>Genomes of Stigonematalean cyanobacteria (subsection V) and the evolution of oxygenic photosynthesis from prokaryotes to plastids.</title>
        <authorList>
            <person name="Dagan T."/>
            <person name="Roettger M."/>
            <person name="Stucken K."/>
            <person name="Landan G."/>
            <person name="Koch R."/>
            <person name="Major P."/>
            <person name="Gould S.B."/>
            <person name="Goremykin V.V."/>
            <person name="Rippka R."/>
            <person name="Tandeau de Marsac N."/>
            <person name="Gugger M."/>
            <person name="Lockhart P.J."/>
            <person name="Allen J.F."/>
            <person name="Brune I."/>
            <person name="Maus I."/>
            <person name="Puhler A."/>
            <person name="Martin W.F."/>
        </authorList>
    </citation>
    <scope>NUCLEOTIDE SEQUENCE [LARGE SCALE GENOMIC DNA]</scope>
    <source>
        <strain evidence="2 3">PCC 7110</strain>
    </source>
</reference>
<organism evidence="2 3">
    <name type="scientific">Scytonema hofmannii PCC 7110</name>
    <dbReference type="NCBI Taxonomy" id="128403"/>
    <lineage>
        <taxon>Bacteria</taxon>
        <taxon>Bacillati</taxon>
        <taxon>Cyanobacteriota</taxon>
        <taxon>Cyanophyceae</taxon>
        <taxon>Nostocales</taxon>
        <taxon>Scytonemataceae</taxon>
        <taxon>Scytonema</taxon>
    </lineage>
</organism>
<evidence type="ECO:0000313" key="3">
    <source>
        <dbReference type="Proteomes" id="UP000076925"/>
    </source>
</evidence>
<comment type="caution">
    <text evidence="2">The sequence shown here is derived from an EMBL/GenBank/DDBJ whole genome shotgun (WGS) entry which is preliminary data.</text>
</comment>
<dbReference type="InterPro" id="IPR000182">
    <property type="entry name" value="GNAT_dom"/>
</dbReference>
<evidence type="ECO:0000259" key="1">
    <source>
        <dbReference type="PROSITE" id="PS51186"/>
    </source>
</evidence>
<sequence>MNFFVTQARSEETYLVSEILLEAISWLDAQGMSLWRHDEVMPDTIQSDVDAGLFYLAWDASQAVGTLKYQLEDELFWSDVPRGESAFIHKLAVRRGYSGGVVSYRLLEWAVEKSKSQGLKYLRLDCDASRPQLCTIYENFGFQKHSTKQVGLFYVMRFEYSLSGGLTAI</sequence>
<dbReference type="SUPFAM" id="SSF55729">
    <property type="entry name" value="Acyl-CoA N-acyltransferases (Nat)"/>
    <property type="match status" value="1"/>
</dbReference>
<dbReference type="Pfam" id="PF00583">
    <property type="entry name" value="Acetyltransf_1"/>
    <property type="match status" value="1"/>
</dbReference>
<accession>A0A139WWF3</accession>
<name>A0A139WWF3_9CYAN</name>
<dbReference type="Proteomes" id="UP000076925">
    <property type="component" value="Unassembled WGS sequence"/>
</dbReference>
<gene>
    <name evidence="2" type="ORF">WA1_44655</name>
</gene>
<dbReference type="EMBL" id="ANNX02000047">
    <property type="protein sequence ID" value="KYC36768.1"/>
    <property type="molecule type" value="Genomic_DNA"/>
</dbReference>
<dbReference type="AlphaFoldDB" id="A0A139WWF3"/>
<dbReference type="RefSeq" id="WP_017744810.1">
    <property type="nucleotide sequence ID" value="NZ_KQ976354.1"/>
</dbReference>
<feature type="domain" description="N-acetyltransferase" evidence="1">
    <location>
        <begin position="3"/>
        <end position="161"/>
    </location>
</feature>
<dbReference type="PROSITE" id="PS51186">
    <property type="entry name" value="GNAT"/>
    <property type="match status" value="1"/>
</dbReference>
<dbReference type="GO" id="GO:0016747">
    <property type="term" value="F:acyltransferase activity, transferring groups other than amino-acyl groups"/>
    <property type="evidence" value="ECO:0007669"/>
    <property type="project" value="InterPro"/>
</dbReference>
<dbReference type="Gene3D" id="3.40.630.30">
    <property type="match status" value="1"/>
</dbReference>
<keyword evidence="2" id="KW-0808">Transferase</keyword>
<dbReference type="STRING" id="128403.WA1_44655"/>
<protein>
    <submittedName>
        <fullName evidence="2">GNAT family acetyltransferase</fullName>
    </submittedName>
</protein>
<keyword evidence="3" id="KW-1185">Reference proteome</keyword>
<proteinExistence type="predicted"/>
<dbReference type="InterPro" id="IPR016181">
    <property type="entry name" value="Acyl_CoA_acyltransferase"/>
</dbReference>
<evidence type="ECO:0000313" key="2">
    <source>
        <dbReference type="EMBL" id="KYC36768.1"/>
    </source>
</evidence>